<protein>
    <submittedName>
        <fullName evidence="8">Zinc finger cchc domain-containing protein 4</fullName>
    </submittedName>
</protein>
<dbReference type="InterPro" id="IPR041370">
    <property type="entry name" value="Mlase_EEF1AKMT1/ZCCHC4"/>
</dbReference>
<dbReference type="PANTHER" id="PTHR13493">
    <property type="entry name" value="ZINC FINGER CCHC DOMAIN-CONTAINING"/>
    <property type="match status" value="1"/>
</dbReference>
<dbReference type="EMBL" id="LBMM01004558">
    <property type="protein sequence ID" value="KMQ92296.1"/>
    <property type="molecule type" value="Genomic_DNA"/>
</dbReference>
<keyword evidence="4" id="KW-0808">Transferase</keyword>
<dbReference type="Proteomes" id="UP000036403">
    <property type="component" value="Unassembled WGS sequence"/>
</dbReference>
<evidence type="ECO:0000313" key="8">
    <source>
        <dbReference type="EMBL" id="KMQ92296.1"/>
    </source>
</evidence>
<evidence type="ECO:0000256" key="2">
    <source>
        <dbReference type="ARBA" id="ARBA00022490"/>
    </source>
</evidence>
<comment type="subcellular location">
    <subcellularLocation>
        <location evidence="1">Cytoplasm</location>
    </subcellularLocation>
</comment>
<sequence>MNEARGVVCLWGDLKNHPQCPHGPALLFGTYVDGELRKFYVCSACRDRKLCRFYLEYGQELSKSRKNMWEQEKKKLTQQYPHQKLYIRFNEIKAGSVAKRCYCHDCERLIFSSEKDKHIDHDITENLTDHQLQHPTELLKPLDNAKKEAQYLFSKKSTEDITKMLLKLGAKQILCIGTPRIHEYITEHYTDKMSSLLLDFDGRFHNFFGPLDYCWYNLFNHHFFNKNAVNVFKDFITQNEGKDTYLICDPPFGGRLEPISYTMKTMFDLHKKLNNNNFSLKIMFMFPYFMENIMREKSNPPLIAGGLKDLTMSDYKVDYDNHPLFVSDKQGRKHGSPVRIFTNIPLKLLELPIFDGYKFCKDCEKWVSSENKHCKRCKECTSKDGRTYKHCKICKRCVKPTWRHCKTCKRCTLEKHTCGQIPNIVGKCFKCNELGHTGKECLNLLSTENIAKTDVKKDKRIEKRKAESELKKSSVKKSKIEHSKEVAKQKAFIGRKKVLKLKQNKKKLSRIKMTMTKRN</sequence>
<dbReference type="GO" id="GO:0003676">
    <property type="term" value="F:nucleic acid binding"/>
    <property type="evidence" value="ECO:0007669"/>
    <property type="project" value="InterPro"/>
</dbReference>
<keyword evidence="6" id="KW-0479">Metal-binding</keyword>
<dbReference type="GO" id="GO:0005730">
    <property type="term" value="C:nucleolus"/>
    <property type="evidence" value="ECO:0007669"/>
    <property type="project" value="TreeGrafter"/>
</dbReference>
<dbReference type="InterPro" id="IPR001878">
    <property type="entry name" value="Znf_CCHC"/>
</dbReference>
<dbReference type="AlphaFoldDB" id="A0A0J7KPU6"/>
<dbReference type="PROSITE" id="PS00092">
    <property type="entry name" value="N6_MTASE"/>
    <property type="match status" value="1"/>
</dbReference>
<dbReference type="GO" id="GO:0008988">
    <property type="term" value="F:rRNA (adenine-N6-)-methyltransferase activity"/>
    <property type="evidence" value="ECO:0007669"/>
    <property type="project" value="InterPro"/>
</dbReference>
<keyword evidence="6" id="KW-0862">Zinc</keyword>
<dbReference type="GO" id="GO:0005737">
    <property type="term" value="C:cytoplasm"/>
    <property type="evidence" value="ECO:0007669"/>
    <property type="project" value="UniProtKB-SubCell"/>
</dbReference>
<dbReference type="GO" id="GO:0008270">
    <property type="term" value="F:zinc ion binding"/>
    <property type="evidence" value="ECO:0007669"/>
    <property type="project" value="UniProtKB-KW"/>
</dbReference>
<dbReference type="OrthoDB" id="431817at2759"/>
<keyword evidence="2" id="KW-0963">Cytoplasm</keyword>
<dbReference type="PROSITE" id="PS50158">
    <property type="entry name" value="ZF_CCHC"/>
    <property type="match status" value="1"/>
</dbReference>
<keyword evidence="9" id="KW-1185">Reference proteome</keyword>
<reference evidence="8 9" key="1">
    <citation type="submission" date="2015-04" db="EMBL/GenBank/DDBJ databases">
        <title>Lasius niger genome sequencing.</title>
        <authorList>
            <person name="Konorov E.A."/>
            <person name="Nikitin M.A."/>
            <person name="Kirill M.V."/>
            <person name="Chang P."/>
        </authorList>
    </citation>
    <scope>NUCLEOTIDE SEQUENCE [LARGE SCALE GENOMIC DNA]</scope>
    <source>
        <tissue evidence="8">Whole</tissue>
    </source>
</reference>
<organism evidence="8 9">
    <name type="scientific">Lasius niger</name>
    <name type="common">Black garden ant</name>
    <dbReference type="NCBI Taxonomy" id="67767"/>
    <lineage>
        <taxon>Eukaryota</taxon>
        <taxon>Metazoa</taxon>
        <taxon>Ecdysozoa</taxon>
        <taxon>Arthropoda</taxon>
        <taxon>Hexapoda</taxon>
        <taxon>Insecta</taxon>
        <taxon>Pterygota</taxon>
        <taxon>Neoptera</taxon>
        <taxon>Endopterygota</taxon>
        <taxon>Hymenoptera</taxon>
        <taxon>Apocrita</taxon>
        <taxon>Aculeata</taxon>
        <taxon>Formicoidea</taxon>
        <taxon>Formicidae</taxon>
        <taxon>Formicinae</taxon>
        <taxon>Lasius</taxon>
        <taxon>Lasius</taxon>
    </lineage>
</organism>
<name>A0A0J7KPU6_LASNI</name>
<evidence type="ECO:0000256" key="5">
    <source>
        <dbReference type="ARBA" id="ARBA00023242"/>
    </source>
</evidence>
<proteinExistence type="predicted"/>
<keyword evidence="3" id="KW-0489">Methyltransferase</keyword>
<evidence type="ECO:0000256" key="3">
    <source>
        <dbReference type="ARBA" id="ARBA00022603"/>
    </source>
</evidence>
<comment type="caution">
    <text evidence="8">The sequence shown here is derived from an EMBL/GenBank/DDBJ whole genome shotgun (WGS) entry which is preliminary data.</text>
</comment>
<evidence type="ECO:0000256" key="6">
    <source>
        <dbReference type="PROSITE-ProRule" id="PRU00047"/>
    </source>
</evidence>
<evidence type="ECO:0000259" key="7">
    <source>
        <dbReference type="PROSITE" id="PS50158"/>
    </source>
</evidence>
<dbReference type="STRING" id="67767.A0A0J7KPU6"/>
<gene>
    <name evidence="8" type="ORF">RF55_7743</name>
</gene>
<accession>A0A0J7KPU6</accession>
<dbReference type="PROSITE" id="PS50216">
    <property type="entry name" value="DHHC"/>
    <property type="match status" value="1"/>
</dbReference>
<evidence type="ECO:0000313" key="9">
    <source>
        <dbReference type="Proteomes" id="UP000036403"/>
    </source>
</evidence>
<evidence type="ECO:0000256" key="4">
    <source>
        <dbReference type="ARBA" id="ARBA00022679"/>
    </source>
</evidence>
<dbReference type="InterPro" id="IPR002052">
    <property type="entry name" value="DNA_methylase_N6_adenine_CS"/>
</dbReference>
<evidence type="ECO:0000256" key="1">
    <source>
        <dbReference type="ARBA" id="ARBA00004496"/>
    </source>
</evidence>
<dbReference type="PaxDb" id="67767-A0A0J7KPU6"/>
<dbReference type="Pfam" id="PF10237">
    <property type="entry name" value="N6-adenineMlase"/>
    <property type="match status" value="1"/>
</dbReference>
<feature type="domain" description="CCHC-type" evidence="7">
    <location>
        <begin position="427"/>
        <end position="441"/>
    </location>
</feature>
<keyword evidence="6" id="KW-0863">Zinc-finger</keyword>
<dbReference type="InterPro" id="IPR039846">
    <property type="entry name" value="ZCCHC4"/>
</dbReference>
<dbReference type="PANTHER" id="PTHR13493:SF3">
    <property type="entry name" value="RRNA N6-ADENOSINE-METHYLTRANSFERASE ZCCHC4"/>
    <property type="match status" value="1"/>
</dbReference>
<keyword evidence="5" id="KW-0539">Nucleus</keyword>